<dbReference type="STRING" id="994479.GCA_000194155_00800"/>
<dbReference type="PROSITE" id="PS50931">
    <property type="entry name" value="HTH_LYSR"/>
    <property type="match status" value="1"/>
</dbReference>
<dbReference type="AlphaFoldDB" id="A0A2N3Y8F1"/>
<keyword evidence="2" id="KW-0805">Transcription regulation</keyword>
<feature type="domain" description="HTH lysR-type" evidence="5">
    <location>
        <begin position="1"/>
        <end position="51"/>
    </location>
</feature>
<dbReference type="SUPFAM" id="SSF46785">
    <property type="entry name" value="Winged helix' DNA-binding domain"/>
    <property type="match status" value="1"/>
</dbReference>
<keyword evidence="4" id="KW-0804">Transcription</keyword>
<dbReference type="EMBL" id="PJNB01000001">
    <property type="protein sequence ID" value="PKW19207.1"/>
    <property type="molecule type" value="Genomic_DNA"/>
</dbReference>
<evidence type="ECO:0000256" key="4">
    <source>
        <dbReference type="ARBA" id="ARBA00023163"/>
    </source>
</evidence>
<evidence type="ECO:0000313" key="6">
    <source>
        <dbReference type="EMBL" id="PKW19207.1"/>
    </source>
</evidence>
<proteinExistence type="inferred from homology"/>
<organism evidence="6 7">
    <name type="scientific">Saccharopolyspora spinosa</name>
    <dbReference type="NCBI Taxonomy" id="60894"/>
    <lineage>
        <taxon>Bacteria</taxon>
        <taxon>Bacillati</taxon>
        <taxon>Actinomycetota</taxon>
        <taxon>Actinomycetes</taxon>
        <taxon>Pseudonocardiales</taxon>
        <taxon>Pseudonocardiaceae</taxon>
        <taxon>Saccharopolyspora</taxon>
    </lineage>
</organism>
<dbReference type="PANTHER" id="PTHR30346:SF29">
    <property type="entry name" value="LYSR SUBSTRATE-BINDING"/>
    <property type="match status" value="1"/>
</dbReference>
<dbReference type="InterPro" id="IPR005119">
    <property type="entry name" value="LysR_subst-bd"/>
</dbReference>
<dbReference type="PANTHER" id="PTHR30346">
    <property type="entry name" value="TRANSCRIPTIONAL DUAL REGULATOR HCAR-RELATED"/>
    <property type="match status" value="1"/>
</dbReference>
<dbReference type="Pfam" id="PF03466">
    <property type="entry name" value="LysR_substrate"/>
    <property type="match status" value="1"/>
</dbReference>
<evidence type="ECO:0000259" key="5">
    <source>
        <dbReference type="PROSITE" id="PS50931"/>
    </source>
</evidence>
<gene>
    <name evidence="6" type="ORF">A8926_7369</name>
</gene>
<dbReference type="GO" id="GO:0003677">
    <property type="term" value="F:DNA binding"/>
    <property type="evidence" value="ECO:0007669"/>
    <property type="project" value="UniProtKB-KW"/>
</dbReference>
<dbReference type="Proteomes" id="UP000233786">
    <property type="component" value="Unassembled WGS sequence"/>
</dbReference>
<keyword evidence="7" id="KW-1185">Reference proteome</keyword>
<dbReference type="InterPro" id="IPR036388">
    <property type="entry name" value="WH-like_DNA-bd_sf"/>
</dbReference>
<comment type="caution">
    <text evidence="6">The sequence shown here is derived from an EMBL/GenBank/DDBJ whole genome shotgun (WGS) entry which is preliminary data.</text>
</comment>
<dbReference type="Pfam" id="PF00126">
    <property type="entry name" value="HTH_1"/>
    <property type="match status" value="1"/>
</dbReference>
<evidence type="ECO:0000256" key="1">
    <source>
        <dbReference type="ARBA" id="ARBA00009437"/>
    </source>
</evidence>
<sequence length="291" mass="31019">MFAAVAEHGSVHAAAESLHITGPAVSQHLRKLEREVASRLVEPNGRGIRLTHAGRLLAVSAREMVAAAARAETDLADLDGLVAGPLRIGAVASALRSLVPQALKALTTRHPRLAPEVHDGEAVQMLPALCNGELDVVVLESWTHCPTPIPKGVQVKRVLHERALLAVPADHPHANLKSAKLADLQDQLWATCPPGTDTYEALVQLLRTNDHHEIDIRYHVADGATQLRLVAASLAVALIPEMVATPTPPGVTLLPCEPGATRDILAATKKADETPQARAFTRELRETACAI</sequence>
<keyword evidence="3 6" id="KW-0238">DNA-binding</keyword>
<evidence type="ECO:0000313" key="7">
    <source>
        <dbReference type="Proteomes" id="UP000233786"/>
    </source>
</evidence>
<comment type="similarity">
    <text evidence="1">Belongs to the LysR transcriptional regulatory family.</text>
</comment>
<dbReference type="InterPro" id="IPR000847">
    <property type="entry name" value="LysR_HTH_N"/>
</dbReference>
<dbReference type="Gene3D" id="3.40.190.10">
    <property type="entry name" value="Periplasmic binding protein-like II"/>
    <property type="match status" value="2"/>
</dbReference>
<reference evidence="6" key="1">
    <citation type="submission" date="2017-12" db="EMBL/GenBank/DDBJ databases">
        <title>Sequencing the genomes of 1000 Actinobacteria strains.</title>
        <authorList>
            <person name="Klenk H.-P."/>
        </authorList>
    </citation>
    <scope>NUCLEOTIDE SEQUENCE [LARGE SCALE GENOMIC DNA]</scope>
    <source>
        <strain evidence="6">DSM 44228</strain>
    </source>
</reference>
<evidence type="ECO:0000256" key="2">
    <source>
        <dbReference type="ARBA" id="ARBA00023015"/>
    </source>
</evidence>
<accession>A0A2N3Y8F1</accession>
<name>A0A2N3Y8F1_SACSN</name>
<dbReference type="GO" id="GO:0003700">
    <property type="term" value="F:DNA-binding transcription factor activity"/>
    <property type="evidence" value="ECO:0007669"/>
    <property type="project" value="InterPro"/>
</dbReference>
<dbReference type="InterPro" id="IPR036390">
    <property type="entry name" value="WH_DNA-bd_sf"/>
</dbReference>
<evidence type="ECO:0000256" key="3">
    <source>
        <dbReference type="ARBA" id="ARBA00023125"/>
    </source>
</evidence>
<dbReference type="Gene3D" id="1.10.10.10">
    <property type="entry name" value="Winged helix-like DNA-binding domain superfamily/Winged helix DNA-binding domain"/>
    <property type="match status" value="1"/>
</dbReference>
<dbReference type="SUPFAM" id="SSF53850">
    <property type="entry name" value="Periplasmic binding protein-like II"/>
    <property type="match status" value="1"/>
</dbReference>
<dbReference type="GO" id="GO:0032993">
    <property type="term" value="C:protein-DNA complex"/>
    <property type="evidence" value="ECO:0007669"/>
    <property type="project" value="TreeGrafter"/>
</dbReference>
<protein>
    <submittedName>
        <fullName evidence="6">DNA-binding transcriptional LysR family regulator</fullName>
    </submittedName>
</protein>